<sequence>MANKVRAAYDFNAEADSGELSIKENEILTVLRENIEGGWMEGRNAKGQIGLFPESYVVKISPSSIGPPSTAPPPLPTYAQPPTVPTNVYPTLPQTNTFSGSSSHHDDPWADPPSQKPTIPTYPQQSSLPNTASAPILPHQSLSATVSTNQVQDDDFDDDWSDEDEEITIMLFARARSSSYADPEGYRLTSSYFETTRDGDKLSASIQTGNNGIRRRSRSQSRATSGSRTDLSTDDEGIPPSPKTTLSARPNSSAESENLKETKTTDSNNGPPPTRNNAIKDLPPGQNVSNQRTVARSRSAGPDTISNSGKPGASRMKTINRFSNFVKSGMESYILTQSKMTTQPGETHEVIIKDGKVMWAPSKANYTCSVDKPKKESKLKGLKSFIAYSVTSTLSGIQVSRRYKHFDWLHEQLTNKYLLIPIPPLPEKQVSGRYEEDLIEHRKCILQLWVNKICRHPVLSQSEVWQHFITTTDEKKWKAGKRQAEKDEYIGGNFFNCVTVPNQPIDSNVCERQIESFIRCIRAMDDSTRILYDRVAETQKRLIGPYKSNWQKLAAAFESLGHSFDLDHSSAPVKNAIVKSAAVLHKIGNQHEEHGKKAVEQLLDFIYTYKGVMSGIPDVVNIHKSAFVKLQHNERLQSEGKLSPQEADSIHRRVDVVSYCMLAEINHMSTEANDDFRQSLGNYFAQEADFYINIGQQLGQLSEQFKKEAQLYEDLLKDYNVYERPVADAHQNVTVNVGLALQQIVDVDERNQEVEVNAWLKLTWFDYKLVWDPKKYKGINDVRFKKNQIWTPDILLYNSVAEEFDSLYPSNVLVYSNGYVTWIPPAIFKFSAKIFITWFPFDEQICQLKFGSWTYDGSKVELRLDENAFDLSTYIPNGEWEIKDVDAERHIQYYKCCPEPYFDIIFSFHIQRKTLFYGFNLIVPCIAITLLTIVGFAYPAEAGEKMSIQINVLLSICIFQNYVAEMSPPTSESVPFLGTYFLFTIITVSMSVVGTVVIVNIHNRTVKTHHMTKLFANFFLIKMPNILMMRAPRIRFAPKDHDLDFHEDLKKPRETLKNLLLNRNVTFDMIPVKKLSQLLMLEKILDDVKVINDLSSKPFEDDLESFDWKYMSIVIDRLALLICAAFVGICTIVLFFSAYFG</sequence>
<organism evidence="1 2">
    <name type="scientific">Panagrolaimus sp. JU765</name>
    <dbReference type="NCBI Taxonomy" id="591449"/>
    <lineage>
        <taxon>Eukaryota</taxon>
        <taxon>Metazoa</taxon>
        <taxon>Ecdysozoa</taxon>
        <taxon>Nematoda</taxon>
        <taxon>Chromadorea</taxon>
        <taxon>Rhabditida</taxon>
        <taxon>Tylenchina</taxon>
        <taxon>Panagrolaimomorpha</taxon>
        <taxon>Panagrolaimoidea</taxon>
        <taxon>Panagrolaimidae</taxon>
        <taxon>Panagrolaimus</taxon>
    </lineage>
</organism>
<dbReference type="WBParaSite" id="JU765_v2.g10527.t1">
    <property type="protein sequence ID" value="JU765_v2.g10527.t1"/>
    <property type="gene ID" value="JU765_v2.g10527"/>
</dbReference>
<protein>
    <submittedName>
        <fullName evidence="2">Uncharacterized protein</fullName>
    </submittedName>
</protein>
<proteinExistence type="predicted"/>
<evidence type="ECO:0000313" key="2">
    <source>
        <dbReference type="WBParaSite" id="JU765_v2.g10527.t1"/>
    </source>
</evidence>
<reference evidence="2" key="1">
    <citation type="submission" date="2022-11" db="UniProtKB">
        <authorList>
            <consortium name="WormBaseParasite"/>
        </authorList>
    </citation>
    <scope>IDENTIFICATION</scope>
</reference>
<evidence type="ECO:0000313" key="1">
    <source>
        <dbReference type="Proteomes" id="UP000887576"/>
    </source>
</evidence>
<name>A0AC34PW95_9BILA</name>
<dbReference type="Proteomes" id="UP000887576">
    <property type="component" value="Unplaced"/>
</dbReference>
<accession>A0AC34PW95</accession>